<evidence type="ECO:0000313" key="2">
    <source>
        <dbReference type="EMBL" id="MBU3078222.1"/>
    </source>
</evidence>
<dbReference type="SUPFAM" id="SSF56281">
    <property type="entry name" value="Metallo-hydrolase/oxidoreductase"/>
    <property type="match status" value="1"/>
</dbReference>
<reference evidence="2 3" key="1">
    <citation type="submission" date="2021-06" db="EMBL/GenBank/DDBJ databases">
        <title>Sphingomonas sp. XMGL2, whole genome shotgun sequencing project.</title>
        <authorList>
            <person name="Zhao G."/>
            <person name="Shen L."/>
        </authorList>
    </citation>
    <scope>NUCLEOTIDE SEQUENCE [LARGE SCALE GENOMIC DNA]</scope>
    <source>
        <strain evidence="2 3">XMGL2</strain>
    </source>
</reference>
<dbReference type="Proteomes" id="UP000776276">
    <property type="component" value="Unassembled WGS sequence"/>
</dbReference>
<keyword evidence="3" id="KW-1185">Reference proteome</keyword>
<comment type="caution">
    <text evidence="2">The sequence shown here is derived from an EMBL/GenBank/DDBJ whole genome shotgun (WGS) entry which is preliminary data.</text>
</comment>
<dbReference type="Gene3D" id="3.60.15.10">
    <property type="entry name" value="Ribonuclease Z/Hydroxyacylglutathione hydrolase-like"/>
    <property type="match status" value="1"/>
</dbReference>
<dbReference type="SMART" id="SM00849">
    <property type="entry name" value="Lactamase_B"/>
    <property type="match status" value="1"/>
</dbReference>
<dbReference type="EMBL" id="JAHKRT010000004">
    <property type="protein sequence ID" value="MBU3078222.1"/>
    <property type="molecule type" value="Genomic_DNA"/>
</dbReference>
<dbReference type="PANTHER" id="PTHR30619:SF7">
    <property type="entry name" value="BETA-LACTAMASE DOMAIN PROTEIN"/>
    <property type="match status" value="1"/>
</dbReference>
<dbReference type="InterPro" id="IPR001279">
    <property type="entry name" value="Metallo-B-lactamas"/>
</dbReference>
<accession>A0ABS6BK34</accession>
<sequence length="353" mass="37248">MLASTTAPAAAPAGAPLRIIPVDVDGGTAVLYVTPQGHSLLIDAGWPSGMGGRATPGSPPPPSSAERIVKAAKEAGLSRIDYLLVTHYHVDHVGGVPDLIGMFPVDNIIDHGPNREGASPDLNERQLSYAPATIYPKYLAAIAGKPHRVMKPGDTLRIDDLVITAVDSDREILSKPLPGGGKPGWNCAAQTVDTRFVEEENPRSLGIVATWGKARILSLADTAWEIENKLVCPIDLIGPVDLMFADNHGTDNSGSPQLTNTVKPSVIIFGNGATKGGAGISLERAMASPRIKGMWQLHYATRSPDKNAPADQIANLADGPDAFHPLHIAVDKSGAITVTNPRNNFSKTYPKAN</sequence>
<dbReference type="InterPro" id="IPR036866">
    <property type="entry name" value="RibonucZ/Hydroxyglut_hydro"/>
</dbReference>
<feature type="domain" description="Metallo-beta-lactamase" evidence="1">
    <location>
        <begin position="26"/>
        <end position="235"/>
    </location>
</feature>
<dbReference type="PANTHER" id="PTHR30619">
    <property type="entry name" value="DNA INTERNALIZATION/COMPETENCE PROTEIN COMEC/REC2"/>
    <property type="match status" value="1"/>
</dbReference>
<dbReference type="InterPro" id="IPR052159">
    <property type="entry name" value="Competence_DNA_uptake"/>
</dbReference>
<protein>
    <submittedName>
        <fullName evidence="2">MBL fold metallo-hydrolase</fullName>
    </submittedName>
</protein>
<dbReference type="Pfam" id="PF00753">
    <property type="entry name" value="Lactamase_B"/>
    <property type="match status" value="1"/>
</dbReference>
<organism evidence="2 3">
    <name type="scientific">Sphingomonas quercus</name>
    <dbReference type="NCBI Taxonomy" id="2842451"/>
    <lineage>
        <taxon>Bacteria</taxon>
        <taxon>Pseudomonadati</taxon>
        <taxon>Pseudomonadota</taxon>
        <taxon>Alphaproteobacteria</taxon>
        <taxon>Sphingomonadales</taxon>
        <taxon>Sphingomonadaceae</taxon>
        <taxon>Sphingomonas</taxon>
    </lineage>
</organism>
<evidence type="ECO:0000313" key="3">
    <source>
        <dbReference type="Proteomes" id="UP000776276"/>
    </source>
</evidence>
<proteinExistence type="predicted"/>
<evidence type="ECO:0000259" key="1">
    <source>
        <dbReference type="SMART" id="SM00849"/>
    </source>
</evidence>
<name>A0ABS6BK34_9SPHN</name>
<gene>
    <name evidence="2" type="ORF">KOF26_10115</name>
</gene>